<dbReference type="GO" id="GO:0008713">
    <property type="term" value="F:ADP-heptose-lipopolysaccharide heptosyltransferase activity"/>
    <property type="evidence" value="ECO:0007669"/>
    <property type="project" value="TreeGrafter"/>
</dbReference>
<gene>
    <name evidence="3" type="ORF">GOB87_09765</name>
</gene>
<comment type="caution">
    <text evidence="3">The sequence shown here is derived from an EMBL/GenBank/DDBJ whole genome shotgun (WGS) entry which is preliminary data.</text>
</comment>
<dbReference type="InterPro" id="IPR002201">
    <property type="entry name" value="Glyco_trans_9"/>
</dbReference>
<dbReference type="GO" id="GO:0009244">
    <property type="term" value="P:lipopolysaccharide core region biosynthetic process"/>
    <property type="evidence" value="ECO:0007669"/>
    <property type="project" value="TreeGrafter"/>
</dbReference>
<evidence type="ECO:0000313" key="3">
    <source>
        <dbReference type="EMBL" id="NHO54238.1"/>
    </source>
</evidence>
<dbReference type="Proteomes" id="UP000597459">
    <property type="component" value="Unassembled WGS sequence"/>
</dbReference>
<dbReference type="PANTHER" id="PTHR30160">
    <property type="entry name" value="TETRAACYLDISACCHARIDE 4'-KINASE-RELATED"/>
    <property type="match status" value="1"/>
</dbReference>
<dbReference type="PANTHER" id="PTHR30160:SF1">
    <property type="entry name" value="LIPOPOLYSACCHARIDE 1,2-N-ACETYLGLUCOSAMINETRANSFERASE-RELATED"/>
    <property type="match status" value="1"/>
</dbReference>
<name>A0A967B7C9_9PROT</name>
<dbReference type="Pfam" id="PF01075">
    <property type="entry name" value="Glyco_transf_9"/>
    <property type="match status" value="1"/>
</dbReference>
<organism evidence="3 4">
    <name type="scientific">Acetobacter estunensis</name>
    <dbReference type="NCBI Taxonomy" id="104097"/>
    <lineage>
        <taxon>Bacteria</taxon>
        <taxon>Pseudomonadati</taxon>
        <taxon>Pseudomonadota</taxon>
        <taxon>Alphaproteobacteria</taxon>
        <taxon>Acetobacterales</taxon>
        <taxon>Acetobacteraceae</taxon>
        <taxon>Acetobacter</taxon>
    </lineage>
</organism>
<proteinExistence type="predicted"/>
<dbReference type="RefSeq" id="WP_166315935.1">
    <property type="nucleotide sequence ID" value="NZ_WOTH01000018.1"/>
</dbReference>
<evidence type="ECO:0000256" key="2">
    <source>
        <dbReference type="ARBA" id="ARBA00022679"/>
    </source>
</evidence>
<dbReference type="CDD" id="cd03789">
    <property type="entry name" value="GT9_LPS_heptosyltransferase"/>
    <property type="match status" value="1"/>
</dbReference>
<evidence type="ECO:0000313" key="4">
    <source>
        <dbReference type="Proteomes" id="UP000597459"/>
    </source>
</evidence>
<accession>A0A967B7C9</accession>
<reference evidence="3" key="1">
    <citation type="submission" date="2019-11" db="EMBL/GenBank/DDBJ databases">
        <title>Description of new Acetobacter species.</title>
        <authorList>
            <person name="Cleenwerck I."/>
            <person name="Sombolestani A.S."/>
        </authorList>
    </citation>
    <scope>NUCLEOTIDE SEQUENCE</scope>
    <source>
        <strain evidence="3">LMG 1626</strain>
    </source>
</reference>
<dbReference type="Gene3D" id="3.40.50.2000">
    <property type="entry name" value="Glycogen Phosphorylase B"/>
    <property type="match status" value="2"/>
</dbReference>
<keyword evidence="4" id="KW-1185">Reference proteome</keyword>
<evidence type="ECO:0000256" key="1">
    <source>
        <dbReference type="ARBA" id="ARBA00022676"/>
    </source>
</evidence>
<keyword evidence="2" id="KW-0808">Transferase</keyword>
<dbReference type="InterPro" id="IPR051199">
    <property type="entry name" value="LPS_LOS_Heptosyltrfase"/>
</dbReference>
<sequence length="304" mass="32529">MKSHSRRILVIRLGALGDFVQSFPAFAAIRAHHDGAAITLLTTAPFRELGEASPWFDRVEIDARPRLTDLAGMKRLRAQLRGYDLVYDLQTSSRSNWYHRVARKPTWSGIAKGASLPHANPWRDEMHTRMRQRDQLRMAGIGAVPDADLTWLAAGGPVLDAPYALLVPGAAPHRPAKRWPAVQFGELASRLAGRGIRPVVVGAKGDAELAAVICASCPEALDLTGRTSLLDLGGLCARAALAVGNDTGPMHMAAAMGCRCVVLFSAESDPALTAPLGLAAGQVDVIRVHDMATLCVDRVVSILG</sequence>
<protein>
    <submittedName>
        <fullName evidence="3">ADP-heptose--LPS heptosyltransferase</fullName>
    </submittedName>
</protein>
<dbReference type="EMBL" id="WOTH01000018">
    <property type="protein sequence ID" value="NHO54238.1"/>
    <property type="molecule type" value="Genomic_DNA"/>
</dbReference>
<dbReference type="SUPFAM" id="SSF53756">
    <property type="entry name" value="UDP-Glycosyltransferase/glycogen phosphorylase"/>
    <property type="match status" value="1"/>
</dbReference>
<dbReference type="GO" id="GO:0005829">
    <property type="term" value="C:cytosol"/>
    <property type="evidence" value="ECO:0007669"/>
    <property type="project" value="TreeGrafter"/>
</dbReference>
<keyword evidence="1" id="KW-0328">Glycosyltransferase</keyword>
<dbReference type="AlphaFoldDB" id="A0A967B7C9"/>